<feature type="transmembrane region" description="Helical" evidence="10">
    <location>
        <begin position="101"/>
        <end position="123"/>
    </location>
</feature>
<evidence type="ECO:0000256" key="8">
    <source>
        <dbReference type="ARBA" id="ARBA00023136"/>
    </source>
</evidence>
<dbReference type="RefSeq" id="WP_306038221.1">
    <property type="nucleotide sequence ID" value="NZ_CP132302.1"/>
</dbReference>
<dbReference type="NCBIfam" id="TIGR00797">
    <property type="entry name" value="matE"/>
    <property type="match status" value="1"/>
</dbReference>
<dbReference type="Proteomes" id="UP001234585">
    <property type="component" value="Chromosome"/>
</dbReference>
<feature type="transmembrane region" description="Helical" evidence="10">
    <location>
        <begin position="424"/>
        <end position="443"/>
    </location>
</feature>
<evidence type="ECO:0000256" key="9">
    <source>
        <dbReference type="ARBA" id="ARBA00023251"/>
    </source>
</evidence>
<protein>
    <recommendedName>
        <fullName evidence="3">Multidrug export protein MepA</fullName>
    </recommendedName>
</protein>
<dbReference type="GO" id="GO:0005886">
    <property type="term" value="C:plasma membrane"/>
    <property type="evidence" value="ECO:0007669"/>
    <property type="project" value="UniProtKB-SubCell"/>
</dbReference>
<evidence type="ECO:0000256" key="1">
    <source>
        <dbReference type="ARBA" id="ARBA00004429"/>
    </source>
</evidence>
<evidence type="ECO:0000313" key="12">
    <source>
        <dbReference type="Proteomes" id="UP001234585"/>
    </source>
</evidence>
<keyword evidence="5" id="KW-1003">Cell membrane</keyword>
<dbReference type="InterPro" id="IPR002528">
    <property type="entry name" value="MATE_fam"/>
</dbReference>
<keyword evidence="7 10" id="KW-1133">Transmembrane helix</keyword>
<dbReference type="PANTHER" id="PTHR43823:SF3">
    <property type="entry name" value="MULTIDRUG EXPORT PROTEIN MEPA"/>
    <property type="match status" value="1"/>
</dbReference>
<keyword evidence="6 10" id="KW-0812">Transmembrane</keyword>
<keyword evidence="12" id="KW-1185">Reference proteome</keyword>
<comment type="subcellular location">
    <subcellularLocation>
        <location evidence="1">Cell inner membrane</location>
        <topology evidence="1">Multi-pass membrane protein</topology>
    </subcellularLocation>
</comment>
<dbReference type="InterPro" id="IPR045070">
    <property type="entry name" value="MATE_MepA-like"/>
</dbReference>
<accession>A0AA50CM41</accession>
<evidence type="ECO:0000256" key="3">
    <source>
        <dbReference type="ARBA" id="ARBA00022106"/>
    </source>
</evidence>
<comment type="similarity">
    <text evidence="2">Belongs to the multi antimicrobial extrusion (MATE) (TC 2.A.66.1) family. MepA subfamily.</text>
</comment>
<gene>
    <name evidence="11" type="ORF">Q9313_05855</name>
</gene>
<dbReference type="InterPro" id="IPR048279">
    <property type="entry name" value="MdtK-like"/>
</dbReference>
<evidence type="ECO:0000256" key="2">
    <source>
        <dbReference type="ARBA" id="ARBA00008417"/>
    </source>
</evidence>
<feature type="transmembrane region" description="Helical" evidence="10">
    <location>
        <begin position="193"/>
        <end position="216"/>
    </location>
</feature>
<dbReference type="PIRSF" id="PIRSF006603">
    <property type="entry name" value="DinF"/>
    <property type="match status" value="1"/>
</dbReference>
<feature type="transmembrane region" description="Helical" evidence="10">
    <location>
        <begin position="251"/>
        <end position="270"/>
    </location>
</feature>
<dbReference type="GO" id="GO:0046677">
    <property type="term" value="P:response to antibiotic"/>
    <property type="evidence" value="ECO:0007669"/>
    <property type="project" value="UniProtKB-KW"/>
</dbReference>
<reference evidence="11 12" key="1">
    <citation type="submission" date="2023-08" db="EMBL/GenBank/DDBJ databases">
        <title>Pathogen: clinical or host-associated sample.</title>
        <authorList>
            <person name="Hergert J."/>
            <person name="Casey R."/>
            <person name="Wagner J."/>
            <person name="Young E.L."/>
            <person name="Oakeson K.F."/>
        </authorList>
    </citation>
    <scope>NUCLEOTIDE SEQUENCE [LARGE SCALE GENOMIC DNA]</scope>
    <source>
        <strain evidence="11 12">1760953</strain>
    </source>
</reference>
<dbReference type="InterPro" id="IPR051327">
    <property type="entry name" value="MATE_MepA_subfamily"/>
</dbReference>
<evidence type="ECO:0000256" key="10">
    <source>
        <dbReference type="SAM" id="Phobius"/>
    </source>
</evidence>
<evidence type="ECO:0000256" key="7">
    <source>
        <dbReference type="ARBA" id="ARBA00022989"/>
    </source>
</evidence>
<feature type="transmembrane region" description="Helical" evidence="10">
    <location>
        <begin position="52"/>
        <end position="80"/>
    </location>
</feature>
<keyword evidence="9" id="KW-0046">Antibiotic resistance</keyword>
<feature type="transmembrane region" description="Helical" evidence="10">
    <location>
        <begin position="21"/>
        <end position="46"/>
    </location>
</feature>
<sequence>MSQDLSNPFLTAPLGALFARTAAPIVFVMSMNGLLTVMDAVMLGLYAGPEAVAAVTAVFPIFMLLVALATLVGSGMASLLARRLGAGDLPAARNAFAAAHWLALAIGAAFILAFLAFGPPLIAAIANGAPVLETLAYRYIAIVVFFSPLQLLLAVNVDALRCEGRVGLMALASLFVSLANLAFNYILIAGFDLGVTGSALGTVLAQLLALGFLAVFRTVGKTNLRLADIMAKPSHLSSSTRDILALGAPQSLGFIGLALVSAAVIAALQISAGSAYETLVTAYGIVTRILTFAYLPLLGMSQAVQTILGNNHGAGLTQRATKVLRLGLAAVFIYCLGIEILLVTMPGRIAGLFVADASVIAAVTRITPIMAALYILSGPLMVIAGSFQAIGDARRAALLSLAKPYLFTMPLVLVLTTLLGEKGIWFATPAADALLLALTAITLRQVRCRTVSP</sequence>
<evidence type="ECO:0000256" key="4">
    <source>
        <dbReference type="ARBA" id="ARBA00022448"/>
    </source>
</evidence>
<dbReference type="CDD" id="cd13143">
    <property type="entry name" value="MATE_MepA_like"/>
    <property type="match status" value="1"/>
</dbReference>
<feature type="transmembrane region" description="Helical" evidence="10">
    <location>
        <begin position="282"/>
        <end position="303"/>
    </location>
</feature>
<dbReference type="EMBL" id="CP132302">
    <property type="protein sequence ID" value="WLR98555.1"/>
    <property type="molecule type" value="Genomic_DNA"/>
</dbReference>
<organism evidence="11 12">
    <name type="scientific">Shinella sumterensis</name>
    <dbReference type="NCBI Taxonomy" id="1967501"/>
    <lineage>
        <taxon>Bacteria</taxon>
        <taxon>Pseudomonadati</taxon>
        <taxon>Pseudomonadota</taxon>
        <taxon>Alphaproteobacteria</taxon>
        <taxon>Hyphomicrobiales</taxon>
        <taxon>Rhizobiaceae</taxon>
        <taxon>Shinella</taxon>
    </lineage>
</organism>
<dbReference type="AlphaFoldDB" id="A0AA50CM41"/>
<evidence type="ECO:0000256" key="6">
    <source>
        <dbReference type="ARBA" id="ARBA00022692"/>
    </source>
</evidence>
<feature type="transmembrane region" description="Helical" evidence="10">
    <location>
        <begin position="323"/>
        <end position="343"/>
    </location>
</feature>
<proteinExistence type="inferred from homology"/>
<feature type="transmembrane region" description="Helical" evidence="10">
    <location>
        <begin position="397"/>
        <end position="418"/>
    </location>
</feature>
<dbReference type="GO" id="GO:0015297">
    <property type="term" value="F:antiporter activity"/>
    <property type="evidence" value="ECO:0007669"/>
    <property type="project" value="InterPro"/>
</dbReference>
<name>A0AA50CM41_9HYPH</name>
<dbReference type="GO" id="GO:0042910">
    <property type="term" value="F:xenobiotic transmembrane transporter activity"/>
    <property type="evidence" value="ECO:0007669"/>
    <property type="project" value="InterPro"/>
</dbReference>
<keyword evidence="4" id="KW-0813">Transport</keyword>
<dbReference type="Pfam" id="PF01554">
    <property type="entry name" value="MatE"/>
    <property type="match status" value="2"/>
</dbReference>
<dbReference type="PANTHER" id="PTHR43823">
    <property type="entry name" value="SPORULATION PROTEIN YKVU"/>
    <property type="match status" value="1"/>
</dbReference>
<feature type="transmembrane region" description="Helical" evidence="10">
    <location>
        <begin position="135"/>
        <end position="154"/>
    </location>
</feature>
<evidence type="ECO:0000313" key="11">
    <source>
        <dbReference type="EMBL" id="WLR98555.1"/>
    </source>
</evidence>
<keyword evidence="8 10" id="KW-0472">Membrane</keyword>
<evidence type="ECO:0000256" key="5">
    <source>
        <dbReference type="ARBA" id="ARBA00022475"/>
    </source>
</evidence>
<feature type="transmembrane region" description="Helical" evidence="10">
    <location>
        <begin position="166"/>
        <end position="187"/>
    </location>
</feature>